<dbReference type="SUPFAM" id="SSF50939">
    <property type="entry name" value="Sialidases"/>
    <property type="match status" value="1"/>
</dbReference>
<dbReference type="PANTHER" id="PTHR38792:SF3">
    <property type="entry name" value="BNR_ASP-BOX REPEAT DOMAIN PROTEIN (AFU_ORTHOLOGUE AFUA_7G06430)-RELATED"/>
    <property type="match status" value="1"/>
</dbReference>
<feature type="domain" description="Sialidase" evidence="2">
    <location>
        <begin position="131"/>
        <end position="208"/>
    </location>
</feature>
<accession>A0A7K1XY31</accession>
<sequence>MFNFSKVAKTIIAFAIFLPASGAFAQRGDIVWDQATLVKVSSSARGERNCGYARMAQLPGGTLLAVYEADGSIVAVKSIDAGVHWGDPVTVAAKTEDTNMAVPDLLVLANNDILVCYNPRPFRIDPSRKFGIRIKISHDNGATWSAERSLYEAGHLFRDGCWEPSAIQLRSGELQLFFADEGPFTNSDEQNISMLRSLDNGRTWSPEPVVVSFRPGSRDGMPVPLLLRNKREVVFAIEDNGFRNFKPAVIRSSLKNNWSKTVGAESPDRAFALKEPLPDTIYAGAPFLRQLTTGETILCYQGTEGRRNQLRFAEMKVAIGDNRARSFIKTSNPFLIPASKSGLWNSLCILNDDTIIAITSTNAFSANGRSEVWMIKGRFRKDGPRY</sequence>
<dbReference type="RefSeq" id="WP_160906722.1">
    <property type="nucleotide sequence ID" value="NZ_WVHS01000002.1"/>
</dbReference>
<dbReference type="InterPro" id="IPR011040">
    <property type="entry name" value="Sialidase"/>
</dbReference>
<evidence type="ECO:0000259" key="2">
    <source>
        <dbReference type="Pfam" id="PF13088"/>
    </source>
</evidence>
<dbReference type="CDD" id="cd15482">
    <property type="entry name" value="Sialidase_non-viral"/>
    <property type="match status" value="1"/>
</dbReference>
<dbReference type="Gene3D" id="2.120.10.10">
    <property type="match status" value="1"/>
</dbReference>
<dbReference type="Proteomes" id="UP000451233">
    <property type="component" value="Unassembled WGS sequence"/>
</dbReference>
<keyword evidence="4" id="KW-1185">Reference proteome</keyword>
<comment type="caution">
    <text evidence="3">The sequence shown here is derived from an EMBL/GenBank/DDBJ whole genome shotgun (WGS) entry which is preliminary data.</text>
</comment>
<dbReference type="EMBL" id="WVHS01000002">
    <property type="protein sequence ID" value="MXV15747.1"/>
    <property type="molecule type" value="Genomic_DNA"/>
</dbReference>
<dbReference type="Pfam" id="PF13088">
    <property type="entry name" value="BNR_2"/>
    <property type="match status" value="1"/>
</dbReference>
<gene>
    <name evidence="3" type="ORF">GS398_10565</name>
</gene>
<keyword evidence="1" id="KW-0732">Signal</keyword>
<protein>
    <submittedName>
        <fullName evidence="3">Exo-alpha-sialidase</fullName>
    </submittedName>
</protein>
<organism evidence="3 4">
    <name type="scientific">Hufsiella ginkgonis</name>
    <dbReference type="NCBI Taxonomy" id="2695274"/>
    <lineage>
        <taxon>Bacteria</taxon>
        <taxon>Pseudomonadati</taxon>
        <taxon>Bacteroidota</taxon>
        <taxon>Sphingobacteriia</taxon>
        <taxon>Sphingobacteriales</taxon>
        <taxon>Sphingobacteriaceae</taxon>
        <taxon>Hufsiella</taxon>
    </lineage>
</organism>
<feature type="signal peptide" evidence="1">
    <location>
        <begin position="1"/>
        <end position="25"/>
    </location>
</feature>
<proteinExistence type="predicted"/>
<dbReference type="InterPro" id="IPR036278">
    <property type="entry name" value="Sialidase_sf"/>
</dbReference>
<reference evidence="3 4" key="1">
    <citation type="submission" date="2019-11" db="EMBL/GenBank/DDBJ databases">
        <title>Pedobacter sp. HMF7056 Genome sequencing and assembly.</title>
        <authorList>
            <person name="Kang H."/>
            <person name="Kim H."/>
            <person name="Joh K."/>
        </authorList>
    </citation>
    <scope>NUCLEOTIDE SEQUENCE [LARGE SCALE GENOMIC DNA]</scope>
    <source>
        <strain evidence="3 4">HMF7056</strain>
    </source>
</reference>
<feature type="chain" id="PRO_5029725508" evidence="1">
    <location>
        <begin position="26"/>
        <end position="386"/>
    </location>
</feature>
<dbReference type="AlphaFoldDB" id="A0A7K1XY31"/>
<evidence type="ECO:0000313" key="3">
    <source>
        <dbReference type="EMBL" id="MXV15747.1"/>
    </source>
</evidence>
<evidence type="ECO:0000313" key="4">
    <source>
        <dbReference type="Proteomes" id="UP000451233"/>
    </source>
</evidence>
<evidence type="ECO:0000256" key="1">
    <source>
        <dbReference type="SAM" id="SignalP"/>
    </source>
</evidence>
<dbReference type="PANTHER" id="PTHR38792">
    <property type="entry name" value="BNR/ASP-BOX REPEAT DOMAIN PROTEIN (AFU_ORTHOLOGUE AFUA_7G06430)-RELATED"/>
    <property type="match status" value="1"/>
</dbReference>
<name>A0A7K1XY31_9SPHI</name>